<gene>
    <name evidence="2" type="ORF">Rhow_002227</name>
</gene>
<keyword evidence="3" id="KW-1185">Reference proteome</keyword>
<feature type="compositionally biased region" description="Basic and acidic residues" evidence="1">
    <location>
        <begin position="25"/>
        <end position="43"/>
    </location>
</feature>
<evidence type="ECO:0000313" key="3">
    <source>
        <dbReference type="Proteomes" id="UP000287519"/>
    </source>
</evidence>
<feature type="region of interest" description="Disordered" evidence="1">
    <location>
        <begin position="25"/>
        <end position="61"/>
    </location>
</feature>
<proteinExistence type="predicted"/>
<dbReference type="EMBL" id="BHYM01000021">
    <property type="protein sequence ID" value="GCE38703.1"/>
    <property type="molecule type" value="Genomic_DNA"/>
</dbReference>
<accession>A0A402C539</accession>
<dbReference type="Proteomes" id="UP000287519">
    <property type="component" value="Unassembled WGS sequence"/>
</dbReference>
<sequence>MAGGALSGPGRGDFCIVSNSIPDVRMRHPNTDYHPVADVEGERSWNTPALEGEMSESERTDLDVDDELDAGQVWRAQRVVAAQSLDAEDCRMLLSMLGIAGNPDSPGPD</sequence>
<dbReference type="AlphaFoldDB" id="A0A402C539"/>
<evidence type="ECO:0000313" key="2">
    <source>
        <dbReference type="EMBL" id="GCE38703.1"/>
    </source>
</evidence>
<comment type="caution">
    <text evidence="2">The sequence shown here is derived from an EMBL/GenBank/DDBJ whole genome shotgun (WGS) entry which is preliminary data.</text>
</comment>
<organism evidence="2 3">
    <name type="scientific">Rhodococcus wratislaviensis</name>
    <name type="common">Tsukamurella wratislaviensis</name>
    <dbReference type="NCBI Taxonomy" id="44752"/>
    <lineage>
        <taxon>Bacteria</taxon>
        <taxon>Bacillati</taxon>
        <taxon>Actinomycetota</taxon>
        <taxon>Actinomycetes</taxon>
        <taxon>Mycobacteriales</taxon>
        <taxon>Nocardiaceae</taxon>
        <taxon>Rhodococcus</taxon>
    </lineage>
</organism>
<protein>
    <submittedName>
        <fullName evidence="2">Uncharacterized protein</fullName>
    </submittedName>
</protein>
<evidence type="ECO:0000256" key="1">
    <source>
        <dbReference type="SAM" id="MobiDB-lite"/>
    </source>
</evidence>
<reference evidence="2 3" key="1">
    <citation type="submission" date="2018-11" db="EMBL/GenBank/DDBJ databases">
        <title>Microbial catabolism of amino acid.</title>
        <authorList>
            <person name="Hibi M."/>
            <person name="Ogawa J."/>
        </authorList>
    </citation>
    <scope>NUCLEOTIDE SEQUENCE [LARGE SCALE GENOMIC DNA]</scope>
    <source>
        <strain evidence="2 3">C31-06</strain>
    </source>
</reference>
<name>A0A402C539_RHOWR</name>